<evidence type="ECO:0000313" key="2">
    <source>
        <dbReference type="Proteomes" id="UP000053429"/>
    </source>
</evidence>
<organism evidence="1 2">
    <name type="scientific">Streptomyces caeruleatus</name>
    <dbReference type="NCBI Taxonomy" id="661399"/>
    <lineage>
        <taxon>Bacteria</taxon>
        <taxon>Bacillati</taxon>
        <taxon>Actinomycetota</taxon>
        <taxon>Actinomycetes</taxon>
        <taxon>Kitasatosporales</taxon>
        <taxon>Streptomycetaceae</taxon>
        <taxon>Streptomyces</taxon>
    </lineage>
</organism>
<gene>
    <name evidence="1" type="ORF">AQJ67_24050</name>
</gene>
<name>A0A101TXN7_9ACTN</name>
<proteinExistence type="predicted"/>
<evidence type="ECO:0000313" key="1">
    <source>
        <dbReference type="EMBL" id="KUO00373.1"/>
    </source>
</evidence>
<protein>
    <submittedName>
        <fullName evidence="1">Uncharacterized protein</fullName>
    </submittedName>
</protein>
<reference evidence="1 2" key="1">
    <citation type="submission" date="2015-10" db="EMBL/GenBank/DDBJ databases">
        <title>Draft genome sequence of Streptomyces caeruleatus NRRL B-24802, type strain for the species Streptomyces caeruleatus.</title>
        <authorList>
            <person name="Ruckert C."/>
            <person name="Winkler A."/>
            <person name="Kalinowski J."/>
            <person name="Kampfer P."/>
            <person name="Glaeser S."/>
        </authorList>
    </citation>
    <scope>NUCLEOTIDE SEQUENCE [LARGE SCALE GENOMIC DNA]</scope>
    <source>
        <strain evidence="1 2">NRRL B-24802</strain>
    </source>
</reference>
<keyword evidence="2" id="KW-1185">Reference proteome</keyword>
<accession>A0A101TXN7</accession>
<dbReference type="AlphaFoldDB" id="A0A101TXN7"/>
<dbReference type="Proteomes" id="UP000053429">
    <property type="component" value="Unassembled WGS sequence"/>
</dbReference>
<comment type="caution">
    <text evidence="1">The sequence shown here is derived from an EMBL/GenBank/DDBJ whole genome shotgun (WGS) entry which is preliminary data.</text>
</comment>
<dbReference type="EMBL" id="LMWY01000028">
    <property type="protein sequence ID" value="KUO00373.1"/>
    <property type="molecule type" value="Genomic_DNA"/>
</dbReference>
<sequence length="81" mass="8356">MERVSFSSSVPSSAEADFRLMAMPEVSNQQGIAIRSVCRLVRRKGVSGSAQCVQSIEGMPAARCSAALVRAGSVGAGAAVR</sequence>